<gene>
    <name evidence="1" type="ORF">F8153_14235</name>
</gene>
<name>A0A833HLN2_9FIRM</name>
<dbReference type="AlphaFoldDB" id="A0A833HLN2"/>
<dbReference type="Gene3D" id="1.10.1900.10">
    <property type="entry name" value="c-terminal domain of poly(a) binding protein"/>
    <property type="match status" value="1"/>
</dbReference>
<comment type="caution">
    <text evidence="1">The sequence shown here is derived from an EMBL/GenBank/DDBJ whole genome shotgun (WGS) entry which is preliminary data.</text>
</comment>
<keyword evidence="2" id="KW-1185">Reference proteome</keyword>
<dbReference type="OrthoDB" id="2087617at2"/>
<sequence length="114" mass="13168">MYDKITGTMKKDLDRRIKVLPKEYQVVFYEMSKYLYQFGTCDAGIPNIQVDILNMFEAGAREGKDVLDIVGEDVIGFCDSLLEAIPHHSWLDKMKSALNQNIYKKLDRKMNDGK</sequence>
<proteinExistence type="predicted"/>
<evidence type="ECO:0000313" key="2">
    <source>
        <dbReference type="Proteomes" id="UP000465601"/>
    </source>
</evidence>
<dbReference type="SUPFAM" id="SSF158560">
    <property type="entry name" value="BH3980-like"/>
    <property type="match status" value="1"/>
</dbReference>
<dbReference type="EMBL" id="WBZB01000054">
    <property type="protein sequence ID" value="KAB3526257.1"/>
    <property type="molecule type" value="Genomic_DNA"/>
</dbReference>
<reference evidence="1 2" key="1">
    <citation type="submission" date="2019-10" db="EMBL/GenBank/DDBJ databases">
        <title>Alkaliphilus serpentinus sp. nov. and Alkaliphilus pronyensis sp. nov., two novel anaerobic alkaliphilic species isolated from the serpentinized-hosted hydrothermal field of the Prony Bay (New Caledonia).</title>
        <authorList>
            <person name="Postec A."/>
        </authorList>
    </citation>
    <scope>NUCLEOTIDE SEQUENCE [LARGE SCALE GENOMIC DNA]</scope>
    <source>
        <strain evidence="1 2">LacT</strain>
    </source>
</reference>
<dbReference type="RefSeq" id="WP_151867019.1">
    <property type="nucleotide sequence ID" value="NZ_WBZB01000054.1"/>
</dbReference>
<dbReference type="Pfam" id="PF06304">
    <property type="entry name" value="DUF1048"/>
    <property type="match status" value="1"/>
</dbReference>
<dbReference type="InterPro" id="IPR008316">
    <property type="entry name" value="UCP029876"/>
</dbReference>
<evidence type="ECO:0000313" key="1">
    <source>
        <dbReference type="EMBL" id="KAB3526257.1"/>
    </source>
</evidence>
<dbReference type="Proteomes" id="UP000465601">
    <property type="component" value="Unassembled WGS sequence"/>
</dbReference>
<accession>A0A833HLN2</accession>
<organism evidence="1 2">
    <name type="scientific">Alkaliphilus serpentinus</name>
    <dbReference type="NCBI Taxonomy" id="1482731"/>
    <lineage>
        <taxon>Bacteria</taxon>
        <taxon>Bacillati</taxon>
        <taxon>Bacillota</taxon>
        <taxon>Clostridia</taxon>
        <taxon>Peptostreptococcales</taxon>
        <taxon>Natronincolaceae</taxon>
        <taxon>Alkaliphilus</taxon>
    </lineage>
</organism>
<protein>
    <submittedName>
        <fullName evidence="1">DUF1048 domain-containing protein</fullName>
    </submittedName>
</protein>